<dbReference type="InterPro" id="IPR053905">
    <property type="entry name" value="EF-G-like_DII"/>
</dbReference>
<dbReference type="Gene3D" id="3.40.50.10050">
    <property type="entry name" value="Translation initiation factor IF- 2, domain 3"/>
    <property type="match status" value="1"/>
</dbReference>
<dbReference type="InterPro" id="IPR000178">
    <property type="entry name" value="TF_IF2_bacterial-like"/>
</dbReference>
<dbReference type="InterPro" id="IPR027417">
    <property type="entry name" value="P-loop_NTPase"/>
</dbReference>
<dbReference type="AlphaFoldDB" id="A0A0G0D871"/>
<dbReference type="FunFam" id="3.40.50.300:FF:000019">
    <property type="entry name" value="Translation initiation factor IF-2"/>
    <property type="match status" value="1"/>
</dbReference>
<evidence type="ECO:0000256" key="5">
    <source>
        <dbReference type="ARBA" id="ARBA00022917"/>
    </source>
</evidence>
<comment type="function">
    <text evidence="7 8">One of the essential components for the initiation of protein synthesis. Protects formylmethionyl-tRNA from spontaneous hydrolysis and promotes its binding to the 30S ribosomal subunits. Also involved in the hydrolysis of GTP during the formation of the 70S ribosomal complex.</text>
</comment>
<dbReference type="InterPro" id="IPR006847">
    <property type="entry name" value="IF2_N"/>
</dbReference>
<dbReference type="InterPro" id="IPR000795">
    <property type="entry name" value="T_Tr_GTP-bd_dom"/>
</dbReference>
<dbReference type="GO" id="GO:0003743">
    <property type="term" value="F:translation initiation factor activity"/>
    <property type="evidence" value="ECO:0007669"/>
    <property type="project" value="UniProtKB-UniRule"/>
</dbReference>
<evidence type="ECO:0000256" key="1">
    <source>
        <dbReference type="ARBA" id="ARBA00007733"/>
    </source>
</evidence>
<dbReference type="NCBIfam" id="TIGR00231">
    <property type="entry name" value="small_GTP"/>
    <property type="match status" value="1"/>
</dbReference>
<dbReference type="GO" id="GO:0005525">
    <property type="term" value="F:GTP binding"/>
    <property type="evidence" value="ECO:0007669"/>
    <property type="project" value="UniProtKB-KW"/>
</dbReference>
<dbReference type="SUPFAM" id="SSF52540">
    <property type="entry name" value="P-loop containing nucleoside triphosphate hydrolases"/>
    <property type="match status" value="1"/>
</dbReference>
<dbReference type="PANTHER" id="PTHR43381:SF4">
    <property type="entry name" value="EUKARYOTIC TRANSLATION INITIATION FACTOR 5B"/>
    <property type="match status" value="1"/>
</dbReference>
<dbReference type="PANTHER" id="PTHR43381">
    <property type="entry name" value="TRANSLATION INITIATION FACTOR IF-2-RELATED"/>
    <property type="match status" value="1"/>
</dbReference>
<dbReference type="PATRIC" id="fig|1619045.3.peg.250"/>
<dbReference type="InterPro" id="IPR044145">
    <property type="entry name" value="IF2_II"/>
</dbReference>
<dbReference type="SUPFAM" id="SSF50447">
    <property type="entry name" value="Translation proteins"/>
    <property type="match status" value="2"/>
</dbReference>
<dbReference type="InterPro" id="IPR023115">
    <property type="entry name" value="TIF_IF2_dom3"/>
</dbReference>
<dbReference type="InterPro" id="IPR005225">
    <property type="entry name" value="Small_GTP-bd"/>
</dbReference>
<comment type="caution">
    <text evidence="10">The sequence shown here is derived from an EMBL/GenBank/DDBJ whole genome shotgun (WGS) entry which is preliminary data.</text>
</comment>
<dbReference type="InterPro" id="IPR009000">
    <property type="entry name" value="Transl_B-barrel_sf"/>
</dbReference>
<dbReference type="CDD" id="cd01887">
    <property type="entry name" value="IF2_eIF5B"/>
    <property type="match status" value="1"/>
</dbReference>
<evidence type="ECO:0000313" key="11">
    <source>
        <dbReference type="Proteomes" id="UP000034927"/>
    </source>
</evidence>
<proteinExistence type="inferred from homology"/>
<dbReference type="FunFam" id="3.40.50.10050:FF:000001">
    <property type="entry name" value="Translation initiation factor IF-2"/>
    <property type="match status" value="1"/>
</dbReference>
<gene>
    <name evidence="7" type="primary">infB</name>
    <name evidence="10" type="ORF">UR53_C0002G0084</name>
</gene>
<dbReference type="Gene3D" id="2.40.30.10">
    <property type="entry name" value="Translation factors"/>
    <property type="match status" value="2"/>
</dbReference>
<evidence type="ECO:0000256" key="3">
    <source>
        <dbReference type="ARBA" id="ARBA00022540"/>
    </source>
</evidence>
<comment type="subcellular location">
    <subcellularLocation>
        <location evidence="7">Cytoplasm</location>
    </subcellularLocation>
</comment>
<sequence length="673" mass="73875">MNVSELARQLRVHPQKLLQILPEFGFDIGAKSIKIDDRVAQQIQREWRRIKYILDERERKEKEEEKEKEKEQRRESGVAVSIPSVLTVRQLADKLQTPINKLMLELMKNGILATQNENIDHDTAVLVAEEMGFSIAEEEVLAVTEENTSQHVQNLEKTLGTGATVPRPPVIVVMGHVDHGKTKLLDAIRSTNVVAQEAGGITQHIGAYQVVWNNPKTKAQTPLTFIDTPGHEAFTVMRSRGAKVADIAILVVAADDGVKPQTIEAINIIKAAKLPVVVAINKIDREGADPQRVRTELSQHNILADDWGGDVPMVEISAKQNLNIDKLLDTLLLVAEMNAENIKANPDRPAAGTVIEAHVDKGQGPVATILVQTGTLHNNDPLVVNGEIYGKVRAMKNYRTDTILEAGPSCPVRILGFKIAPQVGDVLDVSQAGDATEINLKTKRTQQSGAEQRPVVATDENDEEAKQMYNIVLKTDMLGSLEAIVASLEKISHDEVGVKVVGKGLGNITADDISLAAATGATVFGFNVNTTPIATEMMQNGGVQFKQYHVIYDLLDYVKGELEKMLNPELIVTELGNFKVIALFRTEKNSMVVGGRVEKGKILRNCLAHVKRGGEIIGKGKITKLQISKQEMNEVPEGSECGIQFEGKLKLEVGDLLEAYKEEKKEKKLVLNV</sequence>
<evidence type="ECO:0000256" key="2">
    <source>
        <dbReference type="ARBA" id="ARBA00020675"/>
    </source>
</evidence>
<evidence type="ECO:0000256" key="7">
    <source>
        <dbReference type="HAMAP-Rule" id="MF_00100"/>
    </source>
</evidence>
<dbReference type="NCBIfam" id="TIGR00487">
    <property type="entry name" value="IF-2"/>
    <property type="match status" value="1"/>
</dbReference>
<keyword evidence="3 7" id="KW-0396">Initiation factor</keyword>
<organism evidence="10 11">
    <name type="scientific">Candidatus Magasanikbacteria bacterium GW2011_GWC2_34_16</name>
    <dbReference type="NCBI Taxonomy" id="1619045"/>
    <lineage>
        <taxon>Bacteria</taxon>
        <taxon>Candidatus Magasanikiibacteriota</taxon>
    </lineage>
</organism>
<evidence type="ECO:0000259" key="9">
    <source>
        <dbReference type="PROSITE" id="PS51722"/>
    </source>
</evidence>
<reference evidence="10 11" key="1">
    <citation type="journal article" date="2015" name="Nature">
        <title>rRNA introns, odd ribosomes, and small enigmatic genomes across a large radiation of phyla.</title>
        <authorList>
            <person name="Brown C.T."/>
            <person name="Hug L.A."/>
            <person name="Thomas B.C."/>
            <person name="Sharon I."/>
            <person name="Castelle C.J."/>
            <person name="Singh A."/>
            <person name="Wilkins M.J."/>
            <person name="Williams K.H."/>
            <person name="Banfield J.F."/>
        </authorList>
    </citation>
    <scope>NUCLEOTIDE SEQUENCE [LARGE SCALE GENOMIC DNA]</scope>
</reference>
<accession>A0A0G0D871</accession>
<dbReference type="HAMAP" id="MF_00100_B">
    <property type="entry name" value="IF_2_B"/>
    <property type="match status" value="1"/>
</dbReference>
<dbReference type="SUPFAM" id="SSF52156">
    <property type="entry name" value="Initiation factor IF2/eIF5b, domain 3"/>
    <property type="match status" value="1"/>
</dbReference>
<dbReference type="Pfam" id="PF22042">
    <property type="entry name" value="EF-G_D2"/>
    <property type="match status" value="1"/>
</dbReference>
<dbReference type="Pfam" id="PF04760">
    <property type="entry name" value="IF2_N"/>
    <property type="match status" value="1"/>
</dbReference>
<dbReference type="Gene3D" id="3.40.50.300">
    <property type="entry name" value="P-loop containing nucleotide triphosphate hydrolases"/>
    <property type="match status" value="1"/>
</dbReference>
<feature type="binding site" evidence="7">
    <location>
        <begin position="281"/>
        <end position="284"/>
    </location>
    <ligand>
        <name>GTP</name>
        <dbReference type="ChEBI" id="CHEBI:37565"/>
    </ligand>
</feature>
<dbReference type="InterPro" id="IPR015760">
    <property type="entry name" value="TIF_IF2"/>
</dbReference>
<dbReference type="EMBL" id="LBPO01000002">
    <property type="protein sequence ID" value="KKP59470.1"/>
    <property type="molecule type" value="Genomic_DNA"/>
</dbReference>
<dbReference type="GO" id="GO:0003924">
    <property type="term" value="F:GTPase activity"/>
    <property type="evidence" value="ECO:0007669"/>
    <property type="project" value="UniProtKB-UniRule"/>
</dbReference>
<feature type="domain" description="Tr-type G" evidence="9">
    <location>
        <begin position="166"/>
        <end position="340"/>
    </location>
</feature>
<evidence type="ECO:0000256" key="4">
    <source>
        <dbReference type="ARBA" id="ARBA00022741"/>
    </source>
</evidence>
<dbReference type="PRINTS" id="PR00315">
    <property type="entry name" value="ELONGATNFCT"/>
</dbReference>
<dbReference type="Proteomes" id="UP000034927">
    <property type="component" value="Unassembled WGS sequence"/>
</dbReference>
<comment type="similarity">
    <text evidence="1 7 8">Belongs to the TRAFAC class translation factor GTPase superfamily. Classic translation factor GTPase family. IF-2 subfamily.</text>
</comment>
<evidence type="ECO:0000313" key="10">
    <source>
        <dbReference type="EMBL" id="KKP59470.1"/>
    </source>
</evidence>
<keyword evidence="7" id="KW-0963">Cytoplasm</keyword>
<comment type="caution">
    <text evidence="7">Lacks conserved residue(s) required for the propagation of feature annotation.</text>
</comment>
<keyword evidence="5 7" id="KW-0648">Protein biosynthesis</keyword>
<evidence type="ECO:0000256" key="8">
    <source>
        <dbReference type="RuleBase" id="RU000644"/>
    </source>
</evidence>
<dbReference type="InterPro" id="IPR036925">
    <property type="entry name" value="TIF_IF2_dom3_sf"/>
</dbReference>
<evidence type="ECO:0000256" key="6">
    <source>
        <dbReference type="ARBA" id="ARBA00023134"/>
    </source>
</evidence>
<protein>
    <recommendedName>
        <fullName evidence="2 7">Translation initiation factor IF-2</fullName>
    </recommendedName>
</protein>
<dbReference type="CDD" id="cd03702">
    <property type="entry name" value="IF2_mtIF2_II"/>
    <property type="match status" value="1"/>
</dbReference>
<name>A0A0G0D871_9BACT</name>
<dbReference type="Pfam" id="PF11987">
    <property type="entry name" value="IF-2"/>
    <property type="match status" value="1"/>
</dbReference>
<dbReference type="Pfam" id="PF00009">
    <property type="entry name" value="GTP_EFTU"/>
    <property type="match status" value="1"/>
</dbReference>
<keyword evidence="4 7" id="KW-0547">Nucleotide-binding</keyword>
<dbReference type="GO" id="GO:0005737">
    <property type="term" value="C:cytoplasm"/>
    <property type="evidence" value="ECO:0007669"/>
    <property type="project" value="UniProtKB-SubCell"/>
</dbReference>
<feature type="binding site" evidence="7">
    <location>
        <begin position="227"/>
        <end position="231"/>
    </location>
    <ligand>
        <name>GTP</name>
        <dbReference type="ChEBI" id="CHEBI:37565"/>
    </ligand>
</feature>
<keyword evidence="6 7" id="KW-0342">GTP-binding</keyword>
<feature type="binding site" evidence="7">
    <location>
        <begin position="175"/>
        <end position="182"/>
    </location>
    <ligand>
        <name>GTP</name>
        <dbReference type="ChEBI" id="CHEBI:37565"/>
    </ligand>
</feature>
<dbReference type="PROSITE" id="PS51722">
    <property type="entry name" value="G_TR_2"/>
    <property type="match status" value="1"/>
</dbReference>